<dbReference type="EMBL" id="BSXV01005583">
    <property type="protein sequence ID" value="GMF02513.1"/>
    <property type="molecule type" value="Genomic_DNA"/>
</dbReference>
<proteinExistence type="predicted"/>
<reference evidence="1" key="1">
    <citation type="submission" date="2023-04" db="EMBL/GenBank/DDBJ databases">
        <title>Candida boidinii NBRC 1967.</title>
        <authorList>
            <person name="Ichikawa N."/>
            <person name="Sato H."/>
            <person name="Tonouchi N."/>
        </authorList>
    </citation>
    <scope>NUCLEOTIDE SEQUENCE</scope>
    <source>
        <strain evidence="1">NBRC 1967</strain>
    </source>
</reference>
<sequence length="308" mass="32989">MIDSKSVSSNTVKNPMLDTDTESISNGLSSRPILKGVSSTGSSSNRETRNSATSPLFSDENKTNPRMSAANDIITNPTTPATDNTNSTVAGSAVGAATGVAVGVIGSVVSKSLNSTNNGPVNGFIQRTSKLNNTNPMNVNGLSIAPPKGNQFKDDMLTPLEQIQNVDMMPPPKAPRSSSNRDSIDTEASPPLLLNPRVSSSNPLYVMSNDTNDGDSQKLIQTHSEIPETPIKKYSIIDSGNTQNTANENNYKELGNDGYNNEKNPARISTSVPTFFMILKFLILILLPHLLLLLLLLILLLLPLLQNQ</sequence>
<gene>
    <name evidence="1" type="ORF">Cboi01_000612600</name>
</gene>
<keyword evidence="2" id="KW-1185">Reference proteome</keyword>
<evidence type="ECO:0000313" key="2">
    <source>
        <dbReference type="Proteomes" id="UP001165101"/>
    </source>
</evidence>
<dbReference type="Proteomes" id="UP001165101">
    <property type="component" value="Unassembled WGS sequence"/>
</dbReference>
<evidence type="ECO:0000313" key="1">
    <source>
        <dbReference type="EMBL" id="GMF02513.1"/>
    </source>
</evidence>
<organism evidence="1 2">
    <name type="scientific">Candida boidinii</name>
    <name type="common">Yeast</name>
    <dbReference type="NCBI Taxonomy" id="5477"/>
    <lineage>
        <taxon>Eukaryota</taxon>
        <taxon>Fungi</taxon>
        <taxon>Dikarya</taxon>
        <taxon>Ascomycota</taxon>
        <taxon>Saccharomycotina</taxon>
        <taxon>Pichiomycetes</taxon>
        <taxon>Pichiales</taxon>
        <taxon>Pichiaceae</taxon>
        <taxon>Ogataea</taxon>
        <taxon>Ogataea/Candida clade</taxon>
    </lineage>
</organism>
<comment type="caution">
    <text evidence="1">The sequence shown here is derived from an EMBL/GenBank/DDBJ whole genome shotgun (WGS) entry which is preliminary data.</text>
</comment>
<protein>
    <submittedName>
        <fullName evidence="1">Unnamed protein product</fullName>
    </submittedName>
</protein>
<name>A0ACB5U5A3_CANBO</name>
<accession>A0ACB5U5A3</accession>